<gene>
    <name evidence="9" type="ORF">CUNI_LOCUS1960</name>
</gene>
<feature type="compositionally biased region" description="Low complexity" evidence="7">
    <location>
        <begin position="640"/>
        <end position="681"/>
    </location>
</feature>
<keyword evidence="5 6" id="KW-0539">Nucleus</keyword>
<feature type="region of interest" description="Disordered" evidence="7">
    <location>
        <begin position="337"/>
        <end position="364"/>
    </location>
</feature>
<dbReference type="InterPro" id="IPR050211">
    <property type="entry name" value="FOX_domain-containing"/>
</dbReference>
<feature type="compositionally biased region" description="Low complexity" evidence="7">
    <location>
        <begin position="346"/>
        <end position="355"/>
    </location>
</feature>
<feature type="region of interest" description="Disordered" evidence="7">
    <location>
        <begin position="157"/>
        <end position="202"/>
    </location>
</feature>
<dbReference type="FunFam" id="1.10.10.10:FF:000016">
    <property type="entry name" value="Forkhead box protein I1"/>
    <property type="match status" value="1"/>
</dbReference>
<dbReference type="SMART" id="SM00339">
    <property type="entry name" value="FH"/>
    <property type="match status" value="1"/>
</dbReference>
<feature type="DNA-binding region" description="Fork-head" evidence="6">
    <location>
        <begin position="366"/>
        <end position="460"/>
    </location>
</feature>
<proteinExistence type="predicted"/>
<comment type="caution">
    <text evidence="9">The sequence shown here is derived from an EMBL/GenBank/DDBJ whole genome shotgun (WGS) entry which is preliminary data.</text>
</comment>
<dbReference type="GO" id="GO:0030154">
    <property type="term" value="P:cell differentiation"/>
    <property type="evidence" value="ECO:0007669"/>
    <property type="project" value="TreeGrafter"/>
</dbReference>
<organism evidence="9 10">
    <name type="scientific">Candidula unifasciata</name>
    <dbReference type="NCBI Taxonomy" id="100452"/>
    <lineage>
        <taxon>Eukaryota</taxon>
        <taxon>Metazoa</taxon>
        <taxon>Spiralia</taxon>
        <taxon>Lophotrochozoa</taxon>
        <taxon>Mollusca</taxon>
        <taxon>Gastropoda</taxon>
        <taxon>Heterobranchia</taxon>
        <taxon>Euthyneura</taxon>
        <taxon>Panpulmonata</taxon>
        <taxon>Eupulmonata</taxon>
        <taxon>Stylommatophora</taxon>
        <taxon>Helicina</taxon>
        <taxon>Helicoidea</taxon>
        <taxon>Geomitridae</taxon>
        <taxon>Candidula</taxon>
    </lineage>
</organism>
<evidence type="ECO:0000256" key="2">
    <source>
        <dbReference type="ARBA" id="ARBA00023015"/>
    </source>
</evidence>
<dbReference type="InterPro" id="IPR001766">
    <property type="entry name" value="Fork_head_dom"/>
</dbReference>
<reference evidence="9" key="1">
    <citation type="submission" date="2021-04" db="EMBL/GenBank/DDBJ databases">
        <authorList>
            <consortium name="Molecular Ecology Group"/>
        </authorList>
    </citation>
    <scope>NUCLEOTIDE SEQUENCE</scope>
</reference>
<dbReference type="PROSITE" id="PS00658">
    <property type="entry name" value="FORK_HEAD_2"/>
    <property type="match status" value="1"/>
</dbReference>
<dbReference type="PANTHER" id="PTHR11829:SF402">
    <property type="entry name" value="FORK HEAD DOMAIN-CONTAINING PROTEIN FD3-RELATED"/>
    <property type="match status" value="1"/>
</dbReference>
<evidence type="ECO:0000256" key="1">
    <source>
        <dbReference type="ARBA" id="ARBA00004123"/>
    </source>
</evidence>
<dbReference type="InterPro" id="IPR036390">
    <property type="entry name" value="WH_DNA-bd_sf"/>
</dbReference>
<feature type="compositionally biased region" description="Polar residues" evidence="7">
    <location>
        <begin position="184"/>
        <end position="195"/>
    </location>
</feature>
<dbReference type="OrthoDB" id="5402974at2759"/>
<dbReference type="CDD" id="cd20048">
    <property type="entry name" value="FH_FOXD4-like"/>
    <property type="match status" value="1"/>
</dbReference>
<dbReference type="PRINTS" id="PR00053">
    <property type="entry name" value="FORKHEAD"/>
</dbReference>
<evidence type="ECO:0000256" key="5">
    <source>
        <dbReference type="ARBA" id="ARBA00023242"/>
    </source>
</evidence>
<evidence type="ECO:0000313" key="10">
    <source>
        <dbReference type="Proteomes" id="UP000678393"/>
    </source>
</evidence>
<feature type="compositionally biased region" description="Polar residues" evidence="7">
    <location>
        <begin position="275"/>
        <end position="289"/>
    </location>
</feature>
<dbReference type="InterPro" id="IPR036388">
    <property type="entry name" value="WH-like_DNA-bd_sf"/>
</dbReference>
<evidence type="ECO:0000256" key="3">
    <source>
        <dbReference type="ARBA" id="ARBA00023125"/>
    </source>
</evidence>
<name>A0A8S3YLT5_9EUPU</name>
<feature type="domain" description="Fork-head" evidence="8">
    <location>
        <begin position="366"/>
        <end position="460"/>
    </location>
</feature>
<dbReference type="GO" id="GO:0009653">
    <property type="term" value="P:anatomical structure morphogenesis"/>
    <property type="evidence" value="ECO:0007669"/>
    <property type="project" value="TreeGrafter"/>
</dbReference>
<accession>A0A8S3YLT5</accession>
<dbReference type="EMBL" id="CAJHNH020000250">
    <property type="protein sequence ID" value="CAG5116402.1"/>
    <property type="molecule type" value="Genomic_DNA"/>
</dbReference>
<dbReference type="Gene3D" id="1.10.10.10">
    <property type="entry name" value="Winged helix-like DNA-binding domain superfamily/Winged helix DNA-binding domain"/>
    <property type="match status" value="1"/>
</dbReference>
<dbReference type="GO" id="GO:0000981">
    <property type="term" value="F:DNA-binding transcription factor activity, RNA polymerase II-specific"/>
    <property type="evidence" value="ECO:0007669"/>
    <property type="project" value="TreeGrafter"/>
</dbReference>
<dbReference type="PANTHER" id="PTHR11829">
    <property type="entry name" value="FORKHEAD BOX PROTEIN"/>
    <property type="match status" value="1"/>
</dbReference>
<dbReference type="Proteomes" id="UP000678393">
    <property type="component" value="Unassembled WGS sequence"/>
</dbReference>
<dbReference type="GO" id="GO:0005634">
    <property type="term" value="C:nucleus"/>
    <property type="evidence" value="ECO:0007669"/>
    <property type="project" value="UniProtKB-SubCell"/>
</dbReference>
<evidence type="ECO:0000256" key="6">
    <source>
        <dbReference type="PROSITE-ProRule" id="PRU00089"/>
    </source>
</evidence>
<comment type="subcellular location">
    <subcellularLocation>
        <location evidence="1 6">Nucleus</location>
    </subcellularLocation>
</comment>
<evidence type="ECO:0000256" key="4">
    <source>
        <dbReference type="ARBA" id="ARBA00023163"/>
    </source>
</evidence>
<protein>
    <recommendedName>
        <fullName evidence="8">Fork-head domain-containing protein</fullName>
    </recommendedName>
</protein>
<feature type="compositionally biased region" description="Polar residues" evidence="7">
    <location>
        <begin position="157"/>
        <end position="167"/>
    </location>
</feature>
<keyword evidence="3 6" id="KW-0238">DNA-binding</keyword>
<evidence type="ECO:0000313" key="9">
    <source>
        <dbReference type="EMBL" id="CAG5116402.1"/>
    </source>
</evidence>
<dbReference type="SUPFAM" id="SSF46785">
    <property type="entry name" value="Winged helix' DNA-binding domain"/>
    <property type="match status" value="1"/>
</dbReference>
<feature type="non-terminal residue" evidence="9">
    <location>
        <position position="681"/>
    </location>
</feature>
<feature type="compositionally biased region" description="Low complexity" evidence="7">
    <location>
        <begin position="604"/>
        <end position="626"/>
    </location>
</feature>
<evidence type="ECO:0000259" key="8">
    <source>
        <dbReference type="PROSITE" id="PS50039"/>
    </source>
</evidence>
<dbReference type="GO" id="GO:0000978">
    <property type="term" value="F:RNA polymerase II cis-regulatory region sequence-specific DNA binding"/>
    <property type="evidence" value="ECO:0007669"/>
    <property type="project" value="TreeGrafter"/>
</dbReference>
<dbReference type="Pfam" id="PF00250">
    <property type="entry name" value="Forkhead"/>
    <property type="match status" value="1"/>
</dbReference>
<dbReference type="PROSITE" id="PS50039">
    <property type="entry name" value="FORK_HEAD_3"/>
    <property type="match status" value="1"/>
</dbReference>
<feature type="region of interest" description="Disordered" evidence="7">
    <location>
        <begin position="269"/>
        <end position="311"/>
    </location>
</feature>
<keyword evidence="10" id="KW-1185">Reference proteome</keyword>
<dbReference type="AlphaFoldDB" id="A0A8S3YLT5"/>
<sequence length="681" mass="75853">MRYETMNPSPTYPLVPGLLPGHISSHAINSYPNHGHKQPFLLTNVTPPRFRFTGAICENSGAVTLNPYISHPELRTFQGYDVKTNFLRGYSNLYPQDVLNIPRGDMGRENMSIAECDIMLSLHRQRYQARTVKEETTRFSDYANKMDNKHVAVYNSSTRSCSTNEDVASSHDAPSSPEKDHSLPSVTPEMSSNRTYDTDNKEKKIKTEMFGFEVSDGNKDKGEYRENAEIRQEMDDTDNCCSHSNGSMSVSNTNSTVCDDSCDNRGDDEFLRVDSPSSSYNGDEPNSTLSPHSSYSDDDHPFGDNDIMTSCGDDDISDENCDKIVDVSSKHYDIHEDDNFSDKASENTNSSSSGKSSDKRKSSQVKPPYSYIALITMSILQSPRKRLTLSGICEFIMNRFPYFREKFPAWQNSIRHNLSLNDCFVKIPREPGNPGKGNYWTLDPASEDMFDNGSFLRRRKRYKRSSNFEMMGQIPGVMSAADSYLQRHGYLERHASQYGAFHAVPGSLGYPYVSPAMSQPLVMMQRDYYTRHNSHHLPDPQNFNFPLGPASVHELPSNFLGALSLHKHSERHLQLEKRDATDISAISQRKVITSTPSPPQHPLTTQSSLPSSASSPSTKPSVSQQSKNKKDFTIDNIIGTASSSPSSASTSSPAAITPESSSYSTPSSLLTSSLPTSSSPF</sequence>
<dbReference type="InterPro" id="IPR030456">
    <property type="entry name" value="TF_fork_head_CS_2"/>
</dbReference>
<keyword evidence="2" id="KW-0805">Transcription regulation</keyword>
<keyword evidence="4" id="KW-0804">Transcription</keyword>
<evidence type="ECO:0000256" key="7">
    <source>
        <dbReference type="SAM" id="MobiDB-lite"/>
    </source>
</evidence>
<feature type="region of interest" description="Disordered" evidence="7">
    <location>
        <begin position="590"/>
        <end position="681"/>
    </location>
</feature>